<feature type="transmembrane region" description="Helical" evidence="8">
    <location>
        <begin position="336"/>
        <end position="354"/>
    </location>
</feature>
<keyword evidence="11" id="KW-1185">Reference proteome</keyword>
<keyword evidence="4 7" id="KW-0812">Transmembrane</keyword>
<dbReference type="PANTHER" id="PTHR42703:SF1">
    <property type="entry name" value="NA(+)_H(+) ANTIPORTER SUBUNIT D1"/>
    <property type="match status" value="1"/>
</dbReference>
<dbReference type="RefSeq" id="WP_043753176.1">
    <property type="nucleotide sequence ID" value="NZ_AONC01000028.1"/>
</dbReference>
<dbReference type="InterPro" id="IPR001750">
    <property type="entry name" value="ND/Mrp_TM"/>
</dbReference>
<dbReference type="eggNOG" id="COG0651">
    <property type="taxonomic scope" value="Bacteria"/>
</dbReference>
<accession>W9V772</accession>
<dbReference type="PRINTS" id="PR01434">
    <property type="entry name" value="NADHDHGNASE5"/>
</dbReference>
<feature type="transmembrane region" description="Helical" evidence="8">
    <location>
        <begin position="366"/>
        <end position="382"/>
    </location>
</feature>
<feature type="domain" description="NADH:quinone oxidoreductase/Mrp antiporter transmembrane" evidence="9">
    <location>
        <begin position="127"/>
        <end position="414"/>
    </location>
</feature>
<sequence>MTLPLTPVWFVALPLLLAFASPLWVRLRLLMPLLVGTPAVLLLLALALLPEVRIAPLVETIVIAPPLGIHLQLDSASWILVALISFTGLLATAFIWLGDGESYLRDRRAFIFLLLLIAGCNGMVLTGDLFNLYVFLEISGVSAYALSALRRDAPALEAGLKYLLIGSVAAVFFLFAVVLVYLQIGQLNLAAIAEGFAGIPGPMQILIGLLMLVGLGIKAELFPFNFWVPDIYQGSHPVVAGLYSGFLVKAFLFVLFHLVFLLLADPGVAGAWLMGLGAATMLVAEVVALRQDDMRRMLAYSSLGQIGLIALALGFGAEATTAGGLFHMANHTLIKLVLFLTAAVLMRSFVSARLADLAGAGRARPLAAAFFVLGALAVMGLPPLNGFASKLWILKGFAEAGVFWPVALVLLAALIEAGYYFRWIKVLYEPRADLPEARAVERWGYAPIAVAAGLIVLLGVAPFLVDDLFIEGAQALLDRGAALSAVLGAGS</sequence>
<feature type="transmembrane region" description="Helical" evidence="8">
    <location>
        <begin position="443"/>
        <end position="465"/>
    </location>
</feature>
<dbReference type="InterPro" id="IPR050586">
    <property type="entry name" value="CPA3_Na-H_Antiporter_D"/>
</dbReference>
<dbReference type="GO" id="GO:0005886">
    <property type="term" value="C:plasma membrane"/>
    <property type="evidence" value="ECO:0007669"/>
    <property type="project" value="UniProtKB-SubCell"/>
</dbReference>
<dbReference type="STRING" id="1249627.D779_1557"/>
<evidence type="ECO:0000313" key="10">
    <source>
        <dbReference type="EMBL" id="EXJ15259.1"/>
    </source>
</evidence>
<comment type="caution">
    <text evidence="10">The sequence shown here is derived from an EMBL/GenBank/DDBJ whole genome shotgun (WGS) entry which is preliminary data.</text>
</comment>
<name>W9V772_9GAMM</name>
<proteinExistence type="inferred from homology"/>
<comment type="subcellular location">
    <subcellularLocation>
        <location evidence="1">Cell membrane</location>
        <topology evidence="1">Multi-pass membrane protein</topology>
    </subcellularLocation>
    <subcellularLocation>
        <location evidence="7">Membrane</location>
        <topology evidence="7">Multi-pass membrane protein</topology>
    </subcellularLocation>
</comment>
<organism evidence="10 11">
    <name type="scientific">Imhoffiella purpurea</name>
    <dbReference type="NCBI Taxonomy" id="1249627"/>
    <lineage>
        <taxon>Bacteria</taxon>
        <taxon>Pseudomonadati</taxon>
        <taxon>Pseudomonadota</taxon>
        <taxon>Gammaproteobacteria</taxon>
        <taxon>Chromatiales</taxon>
        <taxon>Chromatiaceae</taxon>
        <taxon>Imhoffiella</taxon>
    </lineage>
</organism>
<comment type="similarity">
    <text evidence="2">Belongs to the CPA3 antiporters (TC 2.A.63) subunit D family.</text>
</comment>
<feature type="transmembrane region" description="Helical" evidence="8">
    <location>
        <begin position="162"/>
        <end position="184"/>
    </location>
</feature>
<evidence type="ECO:0000256" key="8">
    <source>
        <dbReference type="SAM" id="Phobius"/>
    </source>
</evidence>
<keyword evidence="3" id="KW-1003">Cell membrane</keyword>
<feature type="transmembrane region" description="Helical" evidence="8">
    <location>
        <begin position="269"/>
        <end position="290"/>
    </location>
</feature>
<dbReference type="PANTHER" id="PTHR42703">
    <property type="entry name" value="NADH DEHYDROGENASE"/>
    <property type="match status" value="1"/>
</dbReference>
<feature type="transmembrane region" description="Helical" evidence="8">
    <location>
        <begin position="297"/>
        <end position="316"/>
    </location>
</feature>
<evidence type="ECO:0000256" key="5">
    <source>
        <dbReference type="ARBA" id="ARBA00022989"/>
    </source>
</evidence>
<evidence type="ECO:0000313" key="11">
    <source>
        <dbReference type="Proteomes" id="UP000019460"/>
    </source>
</evidence>
<feature type="transmembrane region" description="Helical" evidence="8">
    <location>
        <begin position="204"/>
        <end position="228"/>
    </location>
</feature>
<evidence type="ECO:0000256" key="6">
    <source>
        <dbReference type="ARBA" id="ARBA00023136"/>
    </source>
</evidence>
<dbReference type="Proteomes" id="UP000019460">
    <property type="component" value="Unassembled WGS sequence"/>
</dbReference>
<feature type="transmembrane region" description="Helical" evidence="8">
    <location>
        <begin position="402"/>
        <end position="422"/>
    </location>
</feature>
<feature type="transmembrane region" description="Helical" evidence="8">
    <location>
        <begin position="109"/>
        <end position="126"/>
    </location>
</feature>
<evidence type="ECO:0000256" key="3">
    <source>
        <dbReference type="ARBA" id="ARBA00022475"/>
    </source>
</evidence>
<feature type="transmembrane region" description="Helical" evidence="8">
    <location>
        <begin position="132"/>
        <end position="150"/>
    </location>
</feature>
<feature type="transmembrane region" description="Helical" evidence="8">
    <location>
        <begin position="30"/>
        <end position="49"/>
    </location>
</feature>
<dbReference type="AlphaFoldDB" id="W9V772"/>
<evidence type="ECO:0000259" key="9">
    <source>
        <dbReference type="Pfam" id="PF00361"/>
    </source>
</evidence>
<feature type="transmembrane region" description="Helical" evidence="8">
    <location>
        <begin position="240"/>
        <end position="263"/>
    </location>
</feature>
<keyword evidence="6 8" id="KW-0472">Membrane</keyword>
<dbReference type="Pfam" id="PF00361">
    <property type="entry name" value="Proton_antipo_M"/>
    <property type="match status" value="1"/>
</dbReference>
<dbReference type="EMBL" id="AONC01000028">
    <property type="protein sequence ID" value="EXJ15259.1"/>
    <property type="molecule type" value="Genomic_DNA"/>
</dbReference>
<dbReference type="OrthoDB" id="9768329at2"/>
<protein>
    <recommendedName>
        <fullName evidence="9">NADH:quinone oxidoreductase/Mrp antiporter transmembrane domain-containing protein</fullName>
    </recommendedName>
</protein>
<gene>
    <name evidence="10" type="ORF">D779_1557</name>
</gene>
<evidence type="ECO:0000256" key="4">
    <source>
        <dbReference type="ARBA" id="ARBA00022692"/>
    </source>
</evidence>
<evidence type="ECO:0000256" key="7">
    <source>
        <dbReference type="RuleBase" id="RU000320"/>
    </source>
</evidence>
<feature type="transmembrane region" description="Helical" evidence="8">
    <location>
        <begin position="77"/>
        <end position="97"/>
    </location>
</feature>
<evidence type="ECO:0000256" key="1">
    <source>
        <dbReference type="ARBA" id="ARBA00004651"/>
    </source>
</evidence>
<evidence type="ECO:0000256" key="2">
    <source>
        <dbReference type="ARBA" id="ARBA00005346"/>
    </source>
</evidence>
<keyword evidence="5 8" id="KW-1133">Transmembrane helix</keyword>
<reference evidence="10 11" key="1">
    <citation type="submission" date="2012-11" db="EMBL/GenBank/DDBJ databases">
        <title>Genome assembly of Thiorhodococcus sp. AK35.</title>
        <authorList>
            <person name="Nupur N."/>
            <person name="Khatri I."/>
            <person name="Subramanian S."/>
            <person name="Pinnaka A."/>
        </authorList>
    </citation>
    <scope>NUCLEOTIDE SEQUENCE [LARGE SCALE GENOMIC DNA]</scope>
    <source>
        <strain evidence="10 11">AK35</strain>
    </source>
</reference>